<accession>A0A638AQF2</accession>
<protein>
    <submittedName>
        <fullName evidence="1">Uncharacterized protein</fullName>
    </submittedName>
</protein>
<reference evidence="1" key="1">
    <citation type="submission" date="2018-07" db="EMBL/GenBank/DDBJ databases">
        <authorList>
            <consortium name="GenomeTrakr network: Whole genome sequencing for foodborne pathogen traceback"/>
        </authorList>
    </citation>
    <scope>NUCLEOTIDE SEQUENCE</scope>
    <source>
        <strain evidence="1">E2016008490</strain>
    </source>
</reference>
<gene>
    <name evidence="1" type="ORF">BRS33_20020</name>
</gene>
<proteinExistence type="predicted"/>
<dbReference type="AlphaFoldDB" id="A0A638AQF2"/>
<comment type="caution">
    <text evidence="1">The sequence shown here is derived from an EMBL/GenBank/DDBJ whole genome shotgun (WGS) entry which is preliminary data.</text>
</comment>
<sequence length="62" mass="6341">MLPESVSVSSPDFTTCPLPLMALSNVPPVFSSSTALSVTSPVPSAFTSLATSVPLLIRVPPV</sequence>
<dbReference type="EMBL" id="AAMKYR010000021">
    <property type="protein sequence ID" value="EDI4613042.1"/>
    <property type="molecule type" value="Genomic_DNA"/>
</dbReference>
<organism evidence="1">
    <name type="scientific">Salmonella derby</name>
    <dbReference type="NCBI Taxonomy" id="28144"/>
    <lineage>
        <taxon>Bacteria</taxon>
        <taxon>Pseudomonadati</taxon>
        <taxon>Pseudomonadota</taxon>
        <taxon>Gammaproteobacteria</taxon>
        <taxon>Enterobacterales</taxon>
        <taxon>Enterobacteriaceae</taxon>
        <taxon>Salmonella</taxon>
    </lineage>
</organism>
<name>A0A638AQF2_SALDE</name>
<evidence type="ECO:0000313" key="1">
    <source>
        <dbReference type="EMBL" id="EDI4613042.1"/>
    </source>
</evidence>